<evidence type="ECO:0000256" key="1">
    <source>
        <dbReference type="SAM" id="MobiDB-lite"/>
    </source>
</evidence>
<protein>
    <submittedName>
        <fullName evidence="2">Uncharacterized protein</fullName>
    </submittedName>
</protein>
<sequence length="95" mass="9930">MVNRGMNPLPGFQTCTDGLQWSQPGSADSSGTKLGLAQVHWSKGEQAGFKPGIKAPIREGKVARQPAGVAASKRAKEARSSSWRSRLGIGVKGVG</sequence>
<organism evidence="2 3">
    <name type="scientific">Aspergillus carbonarius (strain ITEM 5010)</name>
    <dbReference type="NCBI Taxonomy" id="602072"/>
    <lineage>
        <taxon>Eukaryota</taxon>
        <taxon>Fungi</taxon>
        <taxon>Dikarya</taxon>
        <taxon>Ascomycota</taxon>
        <taxon>Pezizomycotina</taxon>
        <taxon>Eurotiomycetes</taxon>
        <taxon>Eurotiomycetidae</taxon>
        <taxon>Eurotiales</taxon>
        <taxon>Aspergillaceae</taxon>
        <taxon>Aspergillus</taxon>
        <taxon>Aspergillus subgen. Circumdati</taxon>
    </lineage>
</organism>
<name>A0A1R3RFQ9_ASPC5</name>
<feature type="region of interest" description="Disordered" evidence="1">
    <location>
        <begin position="1"/>
        <end position="32"/>
    </location>
</feature>
<feature type="compositionally biased region" description="Polar residues" evidence="1">
    <location>
        <begin position="13"/>
        <end position="32"/>
    </location>
</feature>
<reference evidence="3" key="1">
    <citation type="journal article" date="2017" name="Genome Biol.">
        <title>Comparative genomics reveals high biological diversity and specific adaptations in the industrially and medically important fungal genus Aspergillus.</title>
        <authorList>
            <person name="de Vries R.P."/>
            <person name="Riley R."/>
            <person name="Wiebenga A."/>
            <person name="Aguilar-Osorio G."/>
            <person name="Amillis S."/>
            <person name="Uchima C.A."/>
            <person name="Anderluh G."/>
            <person name="Asadollahi M."/>
            <person name="Askin M."/>
            <person name="Barry K."/>
            <person name="Battaglia E."/>
            <person name="Bayram O."/>
            <person name="Benocci T."/>
            <person name="Braus-Stromeyer S.A."/>
            <person name="Caldana C."/>
            <person name="Canovas D."/>
            <person name="Cerqueira G.C."/>
            <person name="Chen F."/>
            <person name="Chen W."/>
            <person name="Choi C."/>
            <person name="Clum A."/>
            <person name="Dos Santos R.A."/>
            <person name="Damasio A.R."/>
            <person name="Diallinas G."/>
            <person name="Emri T."/>
            <person name="Fekete E."/>
            <person name="Flipphi M."/>
            <person name="Freyberg S."/>
            <person name="Gallo A."/>
            <person name="Gournas C."/>
            <person name="Habgood R."/>
            <person name="Hainaut M."/>
            <person name="Harispe M.L."/>
            <person name="Henrissat B."/>
            <person name="Hilden K.S."/>
            <person name="Hope R."/>
            <person name="Hossain A."/>
            <person name="Karabika E."/>
            <person name="Karaffa L."/>
            <person name="Karanyi Z."/>
            <person name="Krasevec N."/>
            <person name="Kuo A."/>
            <person name="Kusch H."/>
            <person name="LaButti K."/>
            <person name="Lagendijk E.L."/>
            <person name="Lapidus A."/>
            <person name="Levasseur A."/>
            <person name="Lindquist E."/>
            <person name="Lipzen A."/>
            <person name="Logrieco A.F."/>
            <person name="MacCabe A."/>
            <person name="Maekelae M.R."/>
            <person name="Malavazi I."/>
            <person name="Melin P."/>
            <person name="Meyer V."/>
            <person name="Mielnichuk N."/>
            <person name="Miskei M."/>
            <person name="Molnar A.P."/>
            <person name="Mule G."/>
            <person name="Ngan C.Y."/>
            <person name="Orejas M."/>
            <person name="Orosz E."/>
            <person name="Ouedraogo J.P."/>
            <person name="Overkamp K.M."/>
            <person name="Park H.-S."/>
            <person name="Perrone G."/>
            <person name="Piumi F."/>
            <person name="Punt P.J."/>
            <person name="Ram A.F."/>
            <person name="Ramon A."/>
            <person name="Rauscher S."/>
            <person name="Record E."/>
            <person name="Riano-Pachon D.M."/>
            <person name="Robert V."/>
            <person name="Roehrig J."/>
            <person name="Ruller R."/>
            <person name="Salamov A."/>
            <person name="Salih N.S."/>
            <person name="Samson R.A."/>
            <person name="Sandor E."/>
            <person name="Sanguinetti M."/>
            <person name="Schuetze T."/>
            <person name="Sepcic K."/>
            <person name="Shelest E."/>
            <person name="Sherlock G."/>
            <person name="Sophianopoulou V."/>
            <person name="Squina F.M."/>
            <person name="Sun H."/>
            <person name="Susca A."/>
            <person name="Todd R.B."/>
            <person name="Tsang A."/>
            <person name="Unkles S.E."/>
            <person name="van de Wiele N."/>
            <person name="van Rossen-Uffink D."/>
            <person name="Oliveira J.V."/>
            <person name="Vesth T.C."/>
            <person name="Visser J."/>
            <person name="Yu J.-H."/>
            <person name="Zhou M."/>
            <person name="Andersen M.R."/>
            <person name="Archer D.B."/>
            <person name="Baker S.E."/>
            <person name="Benoit I."/>
            <person name="Brakhage A.A."/>
            <person name="Braus G.H."/>
            <person name="Fischer R."/>
            <person name="Frisvad J.C."/>
            <person name="Goldman G.H."/>
            <person name="Houbraken J."/>
            <person name="Oakley B."/>
            <person name="Pocsi I."/>
            <person name="Scazzocchio C."/>
            <person name="Seiboth B."/>
            <person name="vanKuyk P.A."/>
            <person name="Wortman J."/>
            <person name="Dyer P.S."/>
            <person name="Grigoriev I.V."/>
        </authorList>
    </citation>
    <scope>NUCLEOTIDE SEQUENCE [LARGE SCALE GENOMIC DNA]</scope>
    <source>
        <strain evidence="3">ITEM 5010</strain>
    </source>
</reference>
<accession>A0A1R3RFQ9</accession>
<gene>
    <name evidence="2" type="ORF">ASPCADRAFT_209275</name>
</gene>
<keyword evidence="3" id="KW-1185">Reference proteome</keyword>
<evidence type="ECO:0000313" key="2">
    <source>
        <dbReference type="EMBL" id="OOF93319.1"/>
    </source>
</evidence>
<dbReference type="Proteomes" id="UP000188318">
    <property type="component" value="Unassembled WGS sequence"/>
</dbReference>
<feature type="region of interest" description="Disordered" evidence="1">
    <location>
        <begin position="64"/>
        <end position="84"/>
    </location>
</feature>
<dbReference type="AlphaFoldDB" id="A0A1R3RFQ9"/>
<proteinExistence type="predicted"/>
<dbReference type="VEuPathDB" id="FungiDB:ASPCADRAFT_209275"/>
<dbReference type="EMBL" id="KV907504">
    <property type="protein sequence ID" value="OOF93319.1"/>
    <property type="molecule type" value="Genomic_DNA"/>
</dbReference>
<evidence type="ECO:0000313" key="3">
    <source>
        <dbReference type="Proteomes" id="UP000188318"/>
    </source>
</evidence>